<feature type="domain" description="Response regulatory" evidence="9">
    <location>
        <begin position="6"/>
        <end position="123"/>
    </location>
</feature>
<gene>
    <name evidence="6" type="primary">cheB</name>
    <name evidence="11" type="ORF">ACFQ4M_10620</name>
</gene>
<sequence>MSSRIKVIIVDDSAVVRQTVRQALERDSGIEVIAAASDPLFAMGHMQRQWPDVIVLDIEMPRMDGLTFLKKIMTERPTPVVICSSLAENGAAATMQALAAGAAAIITKPKMGVKQFLEGSANDVVQAVKAAARANASRLAPRTVAPKLSVDAMIGAGLGSGSSMVRTTERVIAIGTSTGGTQALEAVLTRLPAVCPGIVIVQHMPERFTAMFAERLDSLCALEVREACHGDRVMPGRALIAPGGKHMMLARSGAQYTVEVVDGPLINRHRPSVDVLFRSCARFAGRNAVGVIMTGMGDDGARGLKEMHDAGAHTIAEDESSCVVFGMPREAIKLGGVDQVLPLDLVAEAIMKAG</sequence>
<dbReference type="PROSITE" id="PS50110">
    <property type="entry name" value="RESPONSE_REGULATORY"/>
    <property type="match status" value="1"/>
</dbReference>
<evidence type="ECO:0000259" key="9">
    <source>
        <dbReference type="PROSITE" id="PS50110"/>
    </source>
</evidence>
<dbReference type="NCBIfam" id="NF009206">
    <property type="entry name" value="PRK12555.1"/>
    <property type="match status" value="1"/>
</dbReference>
<dbReference type="CDD" id="cd17541">
    <property type="entry name" value="REC_CheB-like"/>
    <property type="match status" value="1"/>
</dbReference>
<protein>
    <recommendedName>
        <fullName evidence="6">Protein-glutamate methylesterase/protein-glutamine glutaminase</fullName>
        <ecNumber evidence="6">3.1.1.61</ecNumber>
        <ecNumber evidence="6">3.5.1.44</ecNumber>
    </recommendedName>
</protein>
<comment type="domain">
    <text evidence="6">Contains a C-terminal catalytic domain, and an N-terminal region which modulates catalytic activity.</text>
</comment>
<dbReference type="GO" id="GO:0008984">
    <property type="term" value="F:protein-glutamate methylesterase activity"/>
    <property type="evidence" value="ECO:0007669"/>
    <property type="project" value="UniProtKB-EC"/>
</dbReference>
<name>A0ABW3WGD8_9RHOO</name>
<evidence type="ECO:0000256" key="5">
    <source>
        <dbReference type="ARBA" id="ARBA00048267"/>
    </source>
</evidence>
<dbReference type="RefSeq" id="WP_277834482.1">
    <property type="nucleotide sequence ID" value="NZ_JARQZE010000014.1"/>
</dbReference>
<evidence type="ECO:0000313" key="11">
    <source>
        <dbReference type="EMBL" id="MFD1264037.1"/>
    </source>
</evidence>
<evidence type="ECO:0000256" key="7">
    <source>
        <dbReference type="PROSITE-ProRule" id="PRU00050"/>
    </source>
</evidence>
<keyword evidence="2 6" id="KW-0145">Chemotaxis</keyword>
<keyword evidence="1 6" id="KW-0963">Cytoplasm</keyword>
<dbReference type="SUPFAM" id="SSF52172">
    <property type="entry name" value="CheY-like"/>
    <property type="match status" value="1"/>
</dbReference>
<dbReference type="Proteomes" id="UP001597158">
    <property type="component" value="Unassembled WGS sequence"/>
</dbReference>
<feature type="modified residue" description="4-aspartylphosphate" evidence="6 8">
    <location>
        <position position="57"/>
    </location>
</feature>
<feature type="domain" description="CheB-type methylesterase" evidence="10">
    <location>
        <begin position="165"/>
        <end position="354"/>
    </location>
</feature>
<evidence type="ECO:0000256" key="8">
    <source>
        <dbReference type="PROSITE-ProRule" id="PRU00169"/>
    </source>
</evidence>
<evidence type="ECO:0000256" key="3">
    <source>
        <dbReference type="ARBA" id="ARBA00022553"/>
    </source>
</evidence>
<dbReference type="InterPro" id="IPR035909">
    <property type="entry name" value="CheB_C"/>
</dbReference>
<organism evidence="11 12">
    <name type="scientific">Thauera mechernichensis</name>
    <dbReference type="NCBI Taxonomy" id="82788"/>
    <lineage>
        <taxon>Bacteria</taxon>
        <taxon>Pseudomonadati</taxon>
        <taxon>Pseudomonadota</taxon>
        <taxon>Betaproteobacteria</taxon>
        <taxon>Rhodocyclales</taxon>
        <taxon>Zoogloeaceae</taxon>
        <taxon>Thauera</taxon>
    </lineage>
</organism>
<dbReference type="PANTHER" id="PTHR42872:SF6">
    <property type="entry name" value="PROTEIN-GLUTAMATE METHYLESTERASE_PROTEIN-GLUTAMINE GLUTAMINASE"/>
    <property type="match status" value="1"/>
</dbReference>
<dbReference type="HAMAP" id="MF_00099">
    <property type="entry name" value="CheB_chemtxs"/>
    <property type="match status" value="1"/>
</dbReference>
<feature type="active site" evidence="6 7">
    <location>
        <position position="177"/>
    </location>
</feature>
<accession>A0ABW3WGD8</accession>
<reference evidence="12" key="1">
    <citation type="journal article" date="2019" name="Int. J. Syst. Evol. Microbiol.">
        <title>The Global Catalogue of Microorganisms (GCM) 10K type strain sequencing project: providing services to taxonomists for standard genome sequencing and annotation.</title>
        <authorList>
            <consortium name="The Broad Institute Genomics Platform"/>
            <consortium name="The Broad Institute Genome Sequencing Center for Infectious Disease"/>
            <person name="Wu L."/>
            <person name="Ma J."/>
        </authorList>
    </citation>
    <scope>NUCLEOTIDE SEQUENCE [LARGE SCALE GENOMIC DNA]</scope>
    <source>
        <strain evidence="12">CCUG 48884</strain>
    </source>
</reference>
<evidence type="ECO:0000256" key="2">
    <source>
        <dbReference type="ARBA" id="ARBA00022500"/>
    </source>
</evidence>
<comment type="subcellular location">
    <subcellularLocation>
        <location evidence="6">Cytoplasm</location>
    </subcellularLocation>
</comment>
<dbReference type="EC" id="3.1.1.61" evidence="6"/>
<proteinExistence type="inferred from homology"/>
<dbReference type="InterPro" id="IPR011006">
    <property type="entry name" value="CheY-like_superfamily"/>
</dbReference>
<dbReference type="Pfam" id="PF01339">
    <property type="entry name" value="CheB_methylest"/>
    <property type="match status" value="1"/>
</dbReference>
<dbReference type="NCBIfam" id="NF001965">
    <property type="entry name" value="PRK00742.1"/>
    <property type="match status" value="1"/>
</dbReference>
<dbReference type="Pfam" id="PF00072">
    <property type="entry name" value="Response_reg"/>
    <property type="match status" value="1"/>
</dbReference>
<evidence type="ECO:0000259" key="10">
    <source>
        <dbReference type="PROSITE" id="PS50122"/>
    </source>
</evidence>
<dbReference type="EMBL" id="JBHTMC010000023">
    <property type="protein sequence ID" value="MFD1264037.1"/>
    <property type="molecule type" value="Genomic_DNA"/>
</dbReference>
<dbReference type="InterPro" id="IPR008248">
    <property type="entry name" value="CheB-like"/>
</dbReference>
<dbReference type="CDD" id="cd16432">
    <property type="entry name" value="CheB_Rec"/>
    <property type="match status" value="1"/>
</dbReference>
<dbReference type="SMART" id="SM00448">
    <property type="entry name" value="REC"/>
    <property type="match status" value="1"/>
</dbReference>
<feature type="active site" evidence="6 7">
    <location>
        <position position="203"/>
    </location>
</feature>
<comment type="function">
    <text evidence="6">Involved in chemotaxis. Part of a chemotaxis signal transduction system that modulates chemotaxis in response to various stimuli. Catalyzes the demethylation of specific methylglutamate residues introduced into the chemoreceptors (methyl-accepting chemotaxis proteins or MCP) by CheR. Also mediates the irreversible deamidation of specific glutamine residues to glutamic acid.</text>
</comment>
<dbReference type="Gene3D" id="3.40.50.180">
    <property type="entry name" value="Methylesterase CheB, C-terminal domain"/>
    <property type="match status" value="1"/>
</dbReference>
<comment type="catalytic activity">
    <reaction evidence="6">
        <text>L-glutaminyl-[protein] + H2O = L-glutamyl-[protein] + NH4(+)</text>
        <dbReference type="Rhea" id="RHEA:16441"/>
        <dbReference type="Rhea" id="RHEA-COMP:10207"/>
        <dbReference type="Rhea" id="RHEA-COMP:10208"/>
        <dbReference type="ChEBI" id="CHEBI:15377"/>
        <dbReference type="ChEBI" id="CHEBI:28938"/>
        <dbReference type="ChEBI" id="CHEBI:29973"/>
        <dbReference type="ChEBI" id="CHEBI:30011"/>
        <dbReference type="EC" id="3.5.1.44"/>
    </reaction>
</comment>
<evidence type="ECO:0000256" key="6">
    <source>
        <dbReference type="HAMAP-Rule" id="MF_00099"/>
    </source>
</evidence>
<keyword evidence="12" id="KW-1185">Reference proteome</keyword>
<feature type="active site" evidence="6 7">
    <location>
        <position position="299"/>
    </location>
</feature>
<dbReference type="PROSITE" id="PS50122">
    <property type="entry name" value="CHEB"/>
    <property type="match status" value="1"/>
</dbReference>
<dbReference type="PANTHER" id="PTHR42872">
    <property type="entry name" value="PROTEIN-GLUTAMATE METHYLESTERASE/PROTEIN-GLUTAMINE GLUTAMINASE"/>
    <property type="match status" value="1"/>
</dbReference>
<comment type="similarity">
    <text evidence="6">Belongs to the CheB family.</text>
</comment>
<comment type="caution">
    <text evidence="11">The sequence shown here is derived from an EMBL/GenBank/DDBJ whole genome shotgun (WGS) entry which is preliminary data.</text>
</comment>
<comment type="PTM">
    <text evidence="6">Phosphorylated by CheA. Phosphorylation of the N-terminal regulatory domain activates the methylesterase activity.</text>
</comment>
<dbReference type="EC" id="3.5.1.44" evidence="6"/>
<evidence type="ECO:0000256" key="4">
    <source>
        <dbReference type="ARBA" id="ARBA00022801"/>
    </source>
</evidence>
<dbReference type="PIRSF" id="PIRSF000876">
    <property type="entry name" value="RR_chemtxs_CheB"/>
    <property type="match status" value="1"/>
</dbReference>
<comment type="catalytic activity">
    <reaction evidence="5 6">
        <text>[protein]-L-glutamate 5-O-methyl ester + H2O = L-glutamyl-[protein] + methanol + H(+)</text>
        <dbReference type="Rhea" id="RHEA:23236"/>
        <dbReference type="Rhea" id="RHEA-COMP:10208"/>
        <dbReference type="Rhea" id="RHEA-COMP:10311"/>
        <dbReference type="ChEBI" id="CHEBI:15377"/>
        <dbReference type="ChEBI" id="CHEBI:15378"/>
        <dbReference type="ChEBI" id="CHEBI:17790"/>
        <dbReference type="ChEBI" id="CHEBI:29973"/>
        <dbReference type="ChEBI" id="CHEBI:82795"/>
        <dbReference type="EC" id="3.1.1.61"/>
    </reaction>
</comment>
<evidence type="ECO:0000313" key="12">
    <source>
        <dbReference type="Proteomes" id="UP001597158"/>
    </source>
</evidence>
<dbReference type="InterPro" id="IPR000673">
    <property type="entry name" value="Sig_transdc_resp-reg_Me-estase"/>
</dbReference>
<evidence type="ECO:0000256" key="1">
    <source>
        <dbReference type="ARBA" id="ARBA00022490"/>
    </source>
</evidence>
<dbReference type="Gene3D" id="3.40.50.2300">
    <property type="match status" value="1"/>
</dbReference>
<keyword evidence="4 6" id="KW-0378">Hydrolase</keyword>
<keyword evidence="3 6" id="KW-0597">Phosphoprotein</keyword>
<dbReference type="SUPFAM" id="SSF52738">
    <property type="entry name" value="Methylesterase CheB, C-terminal domain"/>
    <property type="match status" value="1"/>
</dbReference>
<dbReference type="InterPro" id="IPR001789">
    <property type="entry name" value="Sig_transdc_resp-reg_receiver"/>
</dbReference>